<organism evidence="2 3">
    <name type="scientific">Seminavis robusta</name>
    <dbReference type="NCBI Taxonomy" id="568900"/>
    <lineage>
        <taxon>Eukaryota</taxon>
        <taxon>Sar</taxon>
        <taxon>Stramenopiles</taxon>
        <taxon>Ochrophyta</taxon>
        <taxon>Bacillariophyta</taxon>
        <taxon>Bacillariophyceae</taxon>
        <taxon>Bacillariophycidae</taxon>
        <taxon>Naviculales</taxon>
        <taxon>Naviculaceae</taxon>
        <taxon>Seminavis</taxon>
    </lineage>
</organism>
<feature type="region of interest" description="Disordered" evidence="1">
    <location>
        <begin position="149"/>
        <end position="221"/>
    </location>
</feature>
<keyword evidence="3" id="KW-1185">Reference proteome</keyword>
<dbReference type="Proteomes" id="UP001153069">
    <property type="component" value="Unassembled WGS sequence"/>
</dbReference>
<protein>
    <submittedName>
        <fullName evidence="2">Uncharacterized protein</fullName>
    </submittedName>
</protein>
<proteinExistence type="predicted"/>
<feature type="region of interest" description="Disordered" evidence="1">
    <location>
        <begin position="1"/>
        <end position="21"/>
    </location>
</feature>
<accession>A0A9N8H3I7</accession>
<dbReference type="AlphaFoldDB" id="A0A9N8H3I7"/>
<evidence type="ECO:0000313" key="3">
    <source>
        <dbReference type="Proteomes" id="UP001153069"/>
    </source>
</evidence>
<comment type="caution">
    <text evidence="2">The sequence shown here is derived from an EMBL/GenBank/DDBJ whole genome shotgun (WGS) entry which is preliminary data.</text>
</comment>
<feature type="compositionally biased region" description="Polar residues" evidence="1">
    <location>
        <begin position="149"/>
        <end position="194"/>
    </location>
</feature>
<reference evidence="2" key="1">
    <citation type="submission" date="2020-06" db="EMBL/GenBank/DDBJ databases">
        <authorList>
            <consortium name="Plant Systems Biology data submission"/>
        </authorList>
    </citation>
    <scope>NUCLEOTIDE SEQUENCE</scope>
    <source>
        <strain evidence="2">D6</strain>
    </source>
</reference>
<gene>
    <name evidence="2" type="ORF">SEMRO_88_G046530.1</name>
</gene>
<dbReference type="EMBL" id="CAICTM010000087">
    <property type="protein sequence ID" value="CAB9500633.1"/>
    <property type="molecule type" value="Genomic_DNA"/>
</dbReference>
<name>A0A9N8H3I7_9STRA</name>
<evidence type="ECO:0000256" key="1">
    <source>
        <dbReference type="SAM" id="MobiDB-lite"/>
    </source>
</evidence>
<sequence length="298" mass="33316">MTHCGITDTNKAFEEHEDEEHHESVEMIMIADEADTMDASSKLEFDDFLDGLSGTEYALLNEVFEDFDEKVEDENLVEKLVAQHQEMDEFHQVLDESLVHLRGFTDELLSKGLLTKEELESLQMHDLVEHANKADEESFEAALREYQEQNGLDSSATNQSELLDTGSNCKPLSCEQKASPQSSTSIGEQSSIVSEDSKELASGNGSDGLLKEDEESQPASDQEFDEWIGAFMKQFGEAFENGYPTDSDSDPLTSDYLVNVALSDVLPDIDWLLEENTELIKDLIPQVIQDLSSGWLVT</sequence>
<evidence type="ECO:0000313" key="2">
    <source>
        <dbReference type="EMBL" id="CAB9500633.1"/>
    </source>
</evidence>
<feature type="compositionally biased region" description="Acidic residues" evidence="1">
    <location>
        <begin position="212"/>
        <end position="221"/>
    </location>
</feature>
<feature type="compositionally biased region" description="Basic and acidic residues" evidence="1">
    <location>
        <begin position="11"/>
        <end position="21"/>
    </location>
</feature>